<evidence type="ECO:0000313" key="2">
    <source>
        <dbReference type="EMBL" id="PVH94463.1"/>
    </source>
</evidence>
<dbReference type="STRING" id="97972.A0A2V1DA98"/>
<evidence type="ECO:0000313" key="3">
    <source>
        <dbReference type="Proteomes" id="UP000244855"/>
    </source>
</evidence>
<organism evidence="2 3">
    <name type="scientific">Periconia macrospinosa</name>
    <dbReference type="NCBI Taxonomy" id="97972"/>
    <lineage>
        <taxon>Eukaryota</taxon>
        <taxon>Fungi</taxon>
        <taxon>Dikarya</taxon>
        <taxon>Ascomycota</taxon>
        <taxon>Pezizomycotina</taxon>
        <taxon>Dothideomycetes</taxon>
        <taxon>Pleosporomycetidae</taxon>
        <taxon>Pleosporales</taxon>
        <taxon>Massarineae</taxon>
        <taxon>Periconiaceae</taxon>
        <taxon>Periconia</taxon>
    </lineage>
</organism>
<evidence type="ECO:0000256" key="1">
    <source>
        <dbReference type="SAM" id="MobiDB-lite"/>
    </source>
</evidence>
<accession>A0A2V1DA98</accession>
<reference evidence="2 3" key="1">
    <citation type="journal article" date="2018" name="Sci. Rep.">
        <title>Comparative genomics provides insights into the lifestyle and reveals functional heterogeneity of dark septate endophytic fungi.</title>
        <authorList>
            <person name="Knapp D.G."/>
            <person name="Nemeth J.B."/>
            <person name="Barry K."/>
            <person name="Hainaut M."/>
            <person name="Henrissat B."/>
            <person name="Johnson J."/>
            <person name="Kuo A."/>
            <person name="Lim J.H.P."/>
            <person name="Lipzen A."/>
            <person name="Nolan M."/>
            <person name="Ohm R.A."/>
            <person name="Tamas L."/>
            <person name="Grigoriev I.V."/>
            <person name="Spatafora J.W."/>
            <person name="Nagy L.G."/>
            <person name="Kovacs G.M."/>
        </authorList>
    </citation>
    <scope>NUCLEOTIDE SEQUENCE [LARGE SCALE GENOMIC DNA]</scope>
    <source>
        <strain evidence="2 3">DSE2036</strain>
    </source>
</reference>
<gene>
    <name evidence="2" type="ORF">DM02DRAFT_633684</name>
</gene>
<sequence>MPSGYKRLNQASPRSFLFYVVANVGPGGSSRPLAVAYRQGNDFDFRYFPRVEYLANDILSVLTILSSPTNRGALEAECVQAKNWYLEHQRQENADPEEGQRPPALPDTPQPLWTGYPQRMENWKVVMQPELPPRSDNTSPIEFPVTSNYLVEGLLRGNKTTRKGDVQLQPLTLPFYGNCLEYGMMVIDISHLSRITYGIVAFPVRYMAFVEYWHDRGGWDPCDDEPPEQEPDIVHVDDRPRVPLSILGYLRRHFPTFRTFTENAKVLELEERFPHLVDTRALDYIWPIDKETQRSDLVESSREEEELPASVPQKCSIL</sequence>
<dbReference type="OrthoDB" id="3515175at2759"/>
<proteinExistence type="predicted"/>
<name>A0A2V1DA98_9PLEO</name>
<dbReference type="Proteomes" id="UP000244855">
    <property type="component" value="Unassembled WGS sequence"/>
</dbReference>
<dbReference type="EMBL" id="KZ805533">
    <property type="protein sequence ID" value="PVH94463.1"/>
    <property type="molecule type" value="Genomic_DNA"/>
</dbReference>
<dbReference type="AlphaFoldDB" id="A0A2V1DA98"/>
<feature type="region of interest" description="Disordered" evidence="1">
    <location>
        <begin position="91"/>
        <end position="111"/>
    </location>
</feature>
<feature type="region of interest" description="Disordered" evidence="1">
    <location>
        <begin position="297"/>
        <end position="318"/>
    </location>
</feature>
<protein>
    <submittedName>
        <fullName evidence="2">Uncharacterized protein</fullName>
    </submittedName>
</protein>
<keyword evidence="3" id="KW-1185">Reference proteome</keyword>